<dbReference type="AlphaFoldDB" id="A0A5E4M9A0"/>
<keyword evidence="5" id="KW-0378">Hydrolase</keyword>
<dbReference type="PANTHER" id="PTHR11567:SF211">
    <property type="entry name" value="PROSTATIC ACID PHOSPHATASE"/>
    <property type="match status" value="1"/>
</dbReference>
<dbReference type="InterPro" id="IPR000560">
    <property type="entry name" value="His_Pase_clade-2"/>
</dbReference>
<evidence type="ECO:0000256" key="2">
    <source>
        <dbReference type="ARBA" id="ARBA00005375"/>
    </source>
</evidence>
<dbReference type="Pfam" id="PF00328">
    <property type="entry name" value="His_Phos_2"/>
    <property type="match status" value="1"/>
</dbReference>
<dbReference type="PROSITE" id="PS00778">
    <property type="entry name" value="HIS_ACID_PHOSPHAT_2"/>
    <property type="match status" value="1"/>
</dbReference>
<dbReference type="EMBL" id="CABPRJ010000477">
    <property type="protein sequence ID" value="VVC27959.1"/>
    <property type="molecule type" value="Genomic_DNA"/>
</dbReference>
<dbReference type="CDD" id="cd07061">
    <property type="entry name" value="HP_HAP_like"/>
    <property type="match status" value="1"/>
</dbReference>
<protein>
    <recommendedName>
        <fullName evidence="3">acid phosphatase</fullName>
        <ecNumber evidence="3">3.1.3.2</ecNumber>
    </recommendedName>
</protein>
<dbReference type="SUPFAM" id="SSF53254">
    <property type="entry name" value="Phosphoglycerate mutase-like"/>
    <property type="match status" value="1"/>
</dbReference>
<dbReference type="EC" id="3.1.3.2" evidence="3"/>
<keyword evidence="10" id="KW-1185">Reference proteome</keyword>
<evidence type="ECO:0000256" key="6">
    <source>
        <dbReference type="ARBA" id="ARBA00023157"/>
    </source>
</evidence>
<comment type="similarity">
    <text evidence="2">Belongs to the histidine acid phosphatase family.</text>
</comment>
<dbReference type="InterPro" id="IPR029033">
    <property type="entry name" value="His_PPase_superfam"/>
</dbReference>
<dbReference type="GO" id="GO:0003993">
    <property type="term" value="F:acid phosphatase activity"/>
    <property type="evidence" value="ECO:0007669"/>
    <property type="project" value="UniProtKB-EC"/>
</dbReference>
<evidence type="ECO:0000256" key="8">
    <source>
        <dbReference type="SAM" id="SignalP"/>
    </source>
</evidence>
<dbReference type="InterPro" id="IPR050645">
    <property type="entry name" value="Histidine_acid_phosphatase"/>
</dbReference>
<evidence type="ECO:0000313" key="10">
    <source>
        <dbReference type="Proteomes" id="UP000325440"/>
    </source>
</evidence>
<evidence type="ECO:0000256" key="4">
    <source>
        <dbReference type="ARBA" id="ARBA00022729"/>
    </source>
</evidence>
<accession>A0A5E4M9A0</accession>
<feature type="signal peptide" evidence="8">
    <location>
        <begin position="1"/>
        <end position="20"/>
    </location>
</feature>
<evidence type="ECO:0000313" key="9">
    <source>
        <dbReference type="EMBL" id="VVC27959.1"/>
    </source>
</evidence>
<dbReference type="Gene3D" id="3.40.50.1240">
    <property type="entry name" value="Phosphoglycerate mutase-like"/>
    <property type="match status" value="1"/>
</dbReference>
<reference evidence="9 10" key="1">
    <citation type="submission" date="2019-08" db="EMBL/GenBank/DDBJ databases">
        <authorList>
            <person name="Alioto T."/>
            <person name="Alioto T."/>
            <person name="Gomez Garrido J."/>
        </authorList>
    </citation>
    <scope>NUCLEOTIDE SEQUENCE [LARGE SCALE GENOMIC DNA]</scope>
</reference>
<keyword evidence="6" id="KW-1015">Disulfide bond</keyword>
<name>A0A5E4M9A0_9HEMI</name>
<feature type="chain" id="PRO_5023051353" description="acid phosphatase" evidence="8">
    <location>
        <begin position="21"/>
        <end position="372"/>
    </location>
</feature>
<gene>
    <name evidence="9" type="ORF">CINCED_3A018692</name>
</gene>
<comment type="catalytic activity">
    <reaction evidence="1">
        <text>a phosphate monoester + H2O = an alcohol + phosphate</text>
        <dbReference type="Rhea" id="RHEA:15017"/>
        <dbReference type="ChEBI" id="CHEBI:15377"/>
        <dbReference type="ChEBI" id="CHEBI:30879"/>
        <dbReference type="ChEBI" id="CHEBI:43474"/>
        <dbReference type="ChEBI" id="CHEBI:67140"/>
        <dbReference type="EC" id="3.1.3.2"/>
    </reaction>
</comment>
<evidence type="ECO:0000256" key="7">
    <source>
        <dbReference type="ARBA" id="ARBA00023180"/>
    </source>
</evidence>
<proteinExistence type="inferred from homology"/>
<evidence type="ECO:0000256" key="5">
    <source>
        <dbReference type="ARBA" id="ARBA00022801"/>
    </source>
</evidence>
<dbReference type="PANTHER" id="PTHR11567">
    <property type="entry name" value="ACID PHOSPHATASE-RELATED"/>
    <property type="match status" value="1"/>
</dbReference>
<organism evidence="9 10">
    <name type="scientific">Cinara cedri</name>
    <dbReference type="NCBI Taxonomy" id="506608"/>
    <lineage>
        <taxon>Eukaryota</taxon>
        <taxon>Metazoa</taxon>
        <taxon>Ecdysozoa</taxon>
        <taxon>Arthropoda</taxon>
        <taxon>Hexapoda</taxon>
        <taxon>Insecta</taxon>
        <taxon>Pterygota</taxon>
        <taxon>Neoptera</taxon>
        <taxon>Paraneoptera</taxon>
        <taxon>Hemiptera</taxon>
        <taxon>Sternorrhyncha</taxon>
        <taxon>Aphidomorpha</taxon>
        <taxon>Aphidoidea</taxon>
        <taxon>Aphididae</taxon>
        <taxon>Lachninae</taxon>
        <taxon>Cinara</taxon>
    </lineage>
</organism>
<sequence>MIYSRFKYFIFFLIIVESDCVSKIDTQHNFQLKFVFILMRHMNRAPVIEYCKNDVVKWPHGLSALTDEGIWNAYRAGQKLRKRYIGFLDSLRGYTPDEIVVSTTPVERCYQTAGYLLAGMYPPNVQQTWNKQLKWQPIPIKTSLSKDHQSFTRNPRMCPTYAAELHNATETFMKTDSVQKLINSLKMYTSKPLNTWRDVLVVADAILTEHLANYSIPNFTMEQYSNIEEYILSVMKVLVKTDKMKRLFSGDMLNDVLTRMEASMNKSLDAKKIYLHVGHDSTIIPFFKTLNIENITHPHFGAAIIMELYITPSNETVVKLLYNKDHKWKESDIKLIELPGCPQPCRLEDWRTHTNKMIPGNLFEECNITNNN</sequence>
<dbReference type="OrthoDB" id="258392at2759"/>
<keyword evidence="7" id="KW-0325">Glycoprotein</keyword>
<dbReference type="InterPro" id="IPR033379">
    <property type="entry name" value="Acid_Pase_AS"/>
</dbReference>
<evidence type="ECO:0000256" key="3">
    <source>
        <dbReference type="ARBA" id="ARBA00012646"/>
    </source>
</evidence>
<evidence type="ECO:0000256" key="1">
    <source>
        <dbReference type="ARBA" id="ARBA00000032"/>
    </source>
</evidence>
<keyword evidence="4 8" id="KW-0732">Signal</keyword>
<dbReference type="Proteomes" id="UP000325440">
    <property type="component" value="Unassembled WGS sequence"/>
</dbReference>